<proteinExistence type="predicted"/>
<organism evidence="1">
    <name type="scientific">Streptomyces sp. Y1</name>
    <dbReference type="NCBI Taxonomy" id="3238634"/>
    <lineage>
        <taxon>Bacteria</taxon>
        <taxon>Bacillati</taxon>
        <taxon>Actinomycetota</taxon>
        <taxon>Actinomycetes</taxon>
        <taxon>Kitasatosporales</taxon>
        <taxon>Streptomycetaceae</taxon>
        <taxon>Streptomyces</taxon>
    </lineage>
</organism>
<dbReference type="InterPro" id="IPR036162">
    <property type="entry name" value="Resolvase-like_N_sf"/>
</dbReference>
<dbReference type="GO" id="GO:0003677">
    <property type="term" value="F:DNA binding"/>
    <property type="evidence" value="ECO:0007669"/>
    <property type="project" value="InterPro"/>
</dbReference>
<protein>
    <submittedName>
        <fullName evidence="1">Recombinase family protein</fullName>
    </submittedName>
</protein>
<reference evidence="1" key="1">
    <citation type="submission" date="2024-07" db="EMBL/GenBank/DDBJ databases">
        <authorList>
            <person name="Yu S.T."/>
        </authorList>
    </citation>
    <scope>NUCLEOTIDE SEQUENCE</scope>
    <source>
        <strain evidence="1">Y1</strain>
    </source>
</reference>
<dbReference type="AlphaFoldDB" id="A0AB39TU42"/>
<name>A0AB39TU42_9ACTN</name>
<dbReference type="EMBL" id="CP163445">
    <property type="protein sequence ID" value="XDQ82722.1"/>
    <property type="molecule type" value="Genomic_DNA"/>
</dbReference>
<dbReference type="Gene3D" id="3.40.50.1390">
    <property type="entry name" value="Resolvase, N-terminal catalytic domain"/>
    <property type="match status" value="1"/>
</dbReference>
<sequence length="123" mass="13837">MHIPTPPESLHAPRVEVVTDRLQVVIYLARNGSTFPEREMRSCESYALAFRWNVSLIVVDDSIHTTAPERRPMLQAALHRVRSRDADAILVPARSVISPIVGEFDEFSRQVEKAGGFVQVATR</sequence>
<dbReference type="GO" id="GO:0000150">
    <property type="term" value="F:DNA strand exchange activity"/>
    <property type="evidence" value="ECO:0007669"/>
    <property type="project" value="InterPro"/>
</dbReference>
<evidence type="ECO:0000313" key="1">
    <source>
        <dbReference type="EMBL" id="XDQ82722.1"/>
    </source>
</evidence>
<dbReference type="RefSeq" id="WP_369185015.1">
    <property type="nucleotide sequence ID" value="NZ_CP163445.1"/>
</dbReference>
<gene>
    <name evidence="1" type="ORF">AB2U05_31590</name>
</gene>
<accession>A0AB39TU42</accession>